<evidence type="ECO:0000313" key="2">
    <source>
        <dbReference type="Proteomes" id="UP000596660"/>
    </source>
</evidence>
<dbReference type="AlphaFoldDB" id="A0A803MJ74"/>
<dbReference type="Proteomes" id="UP000596660">
    <property type="component" value="Unplaced"/>
</dbReference>
<keyword evidence="2" id="KW-1185">Reference proteome</keyword>
<proteinExistence type="predicted"/>
<organism evidence="1 2">
    <name type="scientific">Chenopodium quinoa</name>
    <name type="common">Quinoa</name>
    <dbReference type="NCBI Taxonomy" id="63459"/>
    <lineage>
        <taxon>Eukaryota</taxon>
        <taxon>Viridiplantae</taxon>
        <taxon>Streptophyta</taxon>
        <taxon>Embryophyta</taxon>
        <taxon>Tracheophyta</taxon>
        <taxon>Spermatophyta</taxon>
        <taxon>Magnoliopsida</taxon>
        <taxon>eudicotyledons</taxon>
        <taxon>Gunneridae</taxon>
        <taxon>Pentapetalae</taxon>
        <taxon>Caryophyllales</taxon>
        <taxon>Chenopodiaceae</taxon>
        <taxon>Chenopodioideae</taxon>
        <taxon>Atripliceae</taxon>
        <taxon>Chenopodium</taxon>
    </lineage>
</organism>
<dbReference type="InterPro" id="IPR057196">
    <property type="entry name" value="DUF7874"/>
</dbReference>
<accession>A0A803MJ74</accession>
<dbReference type="EnsemblPlants" id="AUR62030320-RA">
    <property type="protein sequence ID" value="AUR62030320-RA:cds"/>
    <property type="gene ID" value="AUR62030320"/>
</dbReference>
<reference evidence="1" key="1">
    <citation type="journal article" date="2017" name="Nature">
        <title>The genome of Chenopodium quinoa.</title>
        <authorList>
            <person name="Jarvis D.E."/>
            <person name="Ho Y.S."/>
            <person name="Lightfoot D.J."/>
            <person name="Schmoeckel S.M."/>
            <person name="Li B."/>
            <person name="Borm T.J.A."/>
            <person name="Ohyanagi H."/>
            <person name="Mineta K."/>
            <person name="Michell C.T."/>
            <person name="Saber N."/>
            <person name="Kharbatia N.M."/>
            <person name="Rupper R.R."/>
            <person name="Sharp A.R."/>
            <person name="Dally N."/>
            <person name="Boughton B.A."/>
            <person name="Woo Y.H."/>
            <person name="Gao G."/>
            <person name="Schijlen E.G.W.M."/>
            <person name="Guo X."/>
            <person name="Momin A.A."/>
            <person name="Negrao S."/>
            <person name="Al-Babili S."/>
            <person name="Gehring C."/>
            <person name="Roessner U."/>
            <person name="Jung C."/>
            <person name="Murphy K."/>
            <person name="Arold S.T."/>
            <person name="Gojobori T."/>
            <person name="van der Linden C.G."/>
            <person name="van Loo E.N."/>
            <person name="Jellen E.N."/>
            <person name="Maughan P.J."/>
            <person name="Tester M."/>
        </authorList>
    </citation>
    <scope>NUCLEOTIDE SEQUENCE [LARGE SCALE GENOMIC DNA]</scope>
    <source>
        <strain evidence="1">cv. PI 614886</strain>
    </source>
</reference>
<reference evidence="1" key="2">
    <citation type="submission" date="2021-03" db="UniProtKB">
        <authorList>
            <consortium name="EnsemblPlants"/>
        </authorList>
    </citation>
    <scope>IDENTIFICATION</scope>
</reference>
<dbReference type="Gramene" id="AUR62030320-RA">
    <property type="protein sequence ID" value="AUR62030320-RA:cds"/>
    <property type="gene ID" value="AUR62030320"/>
</dbReference>
<sequence length="163" mass="18494">MGQSLMKLTPGNEVKKSKLEEIARRCYDEKELLNKEEFKEPDELFCDFYRAVCETVENINTSVGNTQFRVPKEDVLEKAFKKHHPGKGKPLQKEEFQKILQDAIMETGFTGIGAKDIILYIFGIPATTFLIKKGVFPRVIPDGFFIPAVTSATVFALSQFNKI</sequence>
<dbReference type="PANTHER" id="PTHR37216:SF1">
    <property type="entry name" value="EXPRESSED PROTEIN"/>
    <property type="match status" value="1"/>
</dbReference>
<dbReference type="Pfam" id="PF25284">
    <property type="entry name" value="DUF7874"/>
    <property type="match status" value="1"/>
</dbReference>
<protein>
    <submittedName>
        <fullName evidence="1">Uncharacterized protein</fullName>
    </submittedName>
</protein>
<dbReference type="PANTHER" id="PTHR37216">
    <property type="entry name" value="EXPRESSED PROTEIN"/>
    <property type="match status" value="1"/>
</dbReference>
<gene>
    <name evidence="1" type="primary">LOC110710606</name>
</gene>
<evidence type="ECO:0000313" key="1">
    <source>
        <dbReference type="EnsemblPlants" id="AUR62030320-RA:cds"/>
    </source>
</evidence>
<name>A0A803MJ74_CHEQI</name>
<dbReference type="OMA" id="FYRAICE"/>